<proteinExistence type="predicted"/>
<dbReference type="EMBL" id="JAAIII010000004">
    <property type="protein sequence ID" value="NMM94275.1"/>
    <property type="molecule type" value="Genomic_DNA"/>
</dbReference>
<protein>
    <submittedName>
        <fullName evidence="2">Uncharacterized protein</fullName>
    </submittedName>
</protein>
<keyword evidence="1" id="KW-0472">Membrane</keyword>
<keyword evidence="3" id="KW-1185">Reference proteome</keyword>
<evidence type="ECO:0000256" key="1">
    <source>
        <dbReference type="SAM" id="Phobius"/>
    </source>
</evidence>
<dbReference type="RefSeq" id="WP_169172313.1">
    <property type="nucleotide sequence ID" value="NZ_JAAIII010000004.1"/>
</dbReference>
<evidence type="ECO:0000313" key="3">
    <source>
        <dbReference type="Proteomes" id="UP000532194"/>
    </source>
</evidence>
<feature type="transmembrane region" description="Helical" evidence="1">
    <location>
        <begin position="171"/>
        <end position="199"/>
    </location>
</feature>
<sequence>MGDSIRKLSFAGRPKQHMSFWHPLRLQQVTIMMLLTAVSAYVLSDVNVAWPPITWNGLEVHVRDAQIGAAMSGAFFGALQARQCGEHSVIAPPVSCRSSVETVGRALGLLAAANVVAYAVGMLPSIMVTGSDAIGGVPDMLPLFAVVCNIACWPAVGFFIGLISQHPLSPVLAICVANALIGIPIVLSNSIAGFSMLSIAPVWQLGFPFVGERSHPGTAWARMVLFAMLGFSLCMACISVHRGTVMPRNRGDVRWFVWFVPPTVLGIIMVMMQPQLVAMDWMMRATCESAGRVTVCVAAPYRRALKPALVVGRKAYALFPQDEDITLVGLGLEGRDLSTVLGVSSEAINSRMITLSDVVVDNEAAYKQSIIEDLAIEFSGMNECANGEEGLNNAVKLRVTMSRILSNRKEAGDFTEWYENHRNEIQRCSLTAESGI</sequence>
<keyword evidence="1" id="KW-1133">Transmembrane helix</keyword>
<feature type="transmembrane region" description="Helical" evidence="1">
    <location>
        <begin position="253"/>
        <end position="272"/>
    </location>
</feature>
<feature type="transmembrane region" description="Helical" evidence="1">
    <location>
        <begin position="219"/>
        <end position="241"/>
    </location>
</feature>
<feature type="transmembrane region" description="Helical" evidence="1">
    <location>
        <begin position="140"/>
        <end position="164"/>
    </location>
</feature>
<comment type="caution">
    <text evidence="2">The sequence shown here is derived from an EMBL/GenBank/DDBJ whole genome shotgun (WGS) entry which is preliminary data.</text>
</comment>
<reference evidence="2 3" key="1">
    <citation type="submission" date="2020-02" db="EMBL/GenBank/DDBJ databases">
        <title>Characterization of phylogenetic diversity of novel bifidobacterial species isolated in Czech ZOOs.</title>
        <authorList>
            <person name="Lugli G.A."/>
            <person name="Vera N.B."/>
            <person name="Ventura M."/>
        </authorList>
    </citation>
    <scope>NUCLEOTIDE SEQUENCE [LARGE SCALE GENOMIC DNA]</scope>
    <source>
        <strain evidence="2 3">DSM 109957</strain>
    </source>
</reference>
<organism evidence="2 3">
    <name type="scientific">Bifidobacterium oedipodis</name>
    <dbReference type="NCBI Taxonomy" id="2675322"/>
    <lineage>
        <taxon>Bacteria</taxon>
        <taxon>Bacillati</taxon>
        <taxon>Actinomycetota</taxon>
        <taxon>Actinomycetes</taxon>
        <taxon>Bifidobacteriales</taxon>
        <taxon>Bifidobacteriaceae</taxon>
        <taxon>Bifidobacterium</taxon>
    </lineage>
</organism>
<gene>
    <name evidence="2" type="ORF">G1C95_1462</name>
</gene>
<dbReference type="AlphaFoldDB" id="A0A7Y0HRN2"/>
<accession>A0A7Y0HRN2</accession>
<dbReference type="Proteomes" id="UP000532194">
    <property type="component" value="Unassembled WGS sequence"/>
</dbReference>
<name>A0A7Y0HRN2_9BIFI</name>
<keyword evidence="1" id="KW-0812">Transmembrane</keyword>
<feature type="transmembrane region" description="Helical" evidence="1">
    <location>
        <begin position="107"/>
        <end position="128"/>
    </location>
</feature>
<evidence type="ECO:0000313" key="2">
    <source>
        <dbReference type="EMBL" id="NMM94275.1"/>
    </source>
</evidence>